<name>B8JEI4_ANAD2</name>
<dbReference type="Gene3D" id="1.20.850.10">
    <property type="entry name" value="Hydroxylamine Oxidoreductase, Chain A, domain 2"/>
    <property type="match status" value="1"/>
</dbReference>
<dbReference type="Gene3D" id="1.10.780.10">
    <property type="entry name" value="Hydroxylamine Oxidoreductase, Chain A, domain 1"/>
    <property type="match status" value="1"/>
</dbReference>
<dbReference type="AlphaFoldDB" id="B8JEI4"/>
<protein>
    <submittedName>
        <fullName evidence="4">Multiheme cytochrome</fullName>
    </submittedName>
</protein>
<dbReference type="Proteomes" id="UP000007089">
    <property type="component" value="Chromosome"/>
</dbReference>
<dbReference type="EMBL" id="CP001359">
    <property type="protein sequence ID" value="ACL64310.1"/>
    <property type="molecule type" value="Genomic_DNA"/>
</dbReference>
<gene>
    <name evidence="4" type="ordered locus">A2cp1_0959</name>
</gene>
<dbReference type="RefSeq" id="WP_012632312.1">
    <property type="nucleotide sequence ID" value="NC_011891.1"/>
</dbReference>
<evidence type="ECO:0000256" key="2">
    <source>
        <dbReference type="SAM" id="MobiDB-lite"/>
    </source>
</evidence>
<feature type="signal peptide" evidence="3">
    <location>
        <begin position="1"/>
        <end position="21"/>
    </location>
</feature>
<keyword evidence="1 3" id="KW-0732">Signal</keyword>
<dbReference type="KEGG" id="acp:A2cp1_0959"/>
<organism evidence="4 5">
    <name type="scientific">Anaeromyxobacter dehalogenans (strain ATCC BAA-258 / DSM 21875 / 2CP-1)</name>
    <dbReference type="NCBI Taxonomy" id="455488"/>
    <lineage>
        <taxon>Bacteria</taxon>
        <taxon>Pseudomonadati</taxon>
        <taxon>Myxococcota</taxon>
        <taxon>Myxococcia</taxon>
        <taxon>Myxococcales</taxon>
        <taxon>Cystobacterineae</taxon>
        <taxon>Anaeromyxobacteraceae</taxon>
        <taxon>Anaeromyxobacter</taxon>
    </lineage>
</organism>
<dbReference type="CDD" id="cd08168">
    <property type="entry name" value="Cytochrom_C3"/>
    <property type="match status" value="1"/>
</dbReference>
<feature type="region of interest" description="Disordered" evidence="2">
    <location>
        <begin position="423"/>
        <end position="447"/>
    </location>
</feature>
<evidence type="ECO:0000313" key="4">
    <source>
        <dbReference type="EMBL" id="ACL64310.1"/>
    </source>
</evidence>
<feature type="chain" id="PRO_5002875186" evidence="3">
    <location>
        <begin position="22"/>
        <end position="447"/>
    </location>
</feature>
<accession>B8JEI4</accession>
<keyword evidence="5" id="KW-1185">Reference proteome</keyword>
<dbReference type="SUPFAM" id="SSF48695">
    <property type="entry name" value="Multiheme cytochromes"/>
    <property type="match status" value="1"/>
</dbReference>
<dbReference type="HOGENOM" id="CLU_017567_0_0_7"/>
<reference evidence="4" key="1">
    <citation type="submission" date="2009-01" db="EMBL/GenBank/DDBJ databases">
        <title>Complete sequence of Anaeromyxobacter dehalogenans 2CP-1.</title>
        <authorList>
            <consortium name="US DOE Joint Genome Institute"/>
            <person name="Lucas S."/>
            <person name="Copeland A."/>
            <person name="Lapidus A."/>
            <person name="Glavina del Rio T."/>
            <person name="Dalin E."/>
            <person name="Tice H."/>
            <person name="Bruce D."/>
            <person name="Goodwin L."/>
            <person name="Pitluck S."/>
            <person name="Saunders E."/>
            <person name="Brettin T."/>
            <person name="Detter J.C."/>
            <person name="Han C."/>
            <person name="Larimer F."/>
            <person name="Land M."/>
            <person name="Hauser L."/>
            <person name="Kyrpides N."/>
            <person name="Ovchinnikova G."/>
            <person name="Beliaev A.S."/>
            <person name="Richardson P."/>
        </authorList>
    </citation>
    <scope>NUCLEOTIDE SEQUENCE</scope>
    <source>
        <strain evidence="4">2CP-1</strain>
    </source>
</reference>
<feature type="compositionally biased region" description="Pro residues" evidence="2">
    <location>
        <begin position="436"/>
        <end position="447"/>
    </location>
</feature>
<dbReference type="InterPro" id="IPR051829">
    <property type="entry name" value="Multiheme_Cytochr_ET"/>
</dbReference>
<sequence length="447" mass="48726">MTMLRTALALGLWLAAGAAAAQARKPAPAPAAGQGCVDCHQQRTPAIVADWRASRHAAVQVDCATCHGDAHRGNDDVAKALIPTPDTCAQCHEAQVAQFKKGKHALAWASVKAMPTFHYQPLAIREGLKGCGGCHKLGLKSPAELKELKEASGGFGVASCDACHTRHLFSKAEARRPEACQTCHMGFDHPQWEMYSGSKHGVRNALKQQKAIPEDAAAPTCQTCHMQEGNHEVRTAWGFLALRLPFPEDDPQWKADRITILQGLGVLDPKGNPTARLDAVKGADMARLTQEAFDAERAKTLRTCNACHSANFAKEQLRQSEGLLRDADHLMAEGIREVAALYQDGVLQKPKGYASAFPDLLTFHDAPTPVEQTLFVMFLEHRMRAFQGAFHANPDYANWYGWSELQRDLVEIRALAEDMRRVARKPAGKAAAAKPRPSPTPAPKPKP</sequence>
<evidence type="ECO:0000313" key="5">
    <source>
        <dbReference type="Proteomes" id="UP000007089"/>
    </source>
</evidence>
<dbReference type="Pfam" id="PF13447">
    <property type="entry name" value="Multi-haem_cyto"/>
    <property type="match status" value="2"/>
</dbReference>
<dbReference type="InterPro" id="IPR036280">
    <property type="entry name" value="Multihaem_cyt_sf"/>
</dbReference>
<dbReference type="PANTHER" id="PTHR35038">
    <property type="entry name" value="DISSIMILATORY SULFITE REDUCTASE SIRA"/>
    <property type="match status" value="1"/>
</dbReference>
<evidence type="ECO:0000256" key="3">
    <source>
        <dbReference type="SAM" id="SignalP"/>
    </source>
</evidence>
<evidence type="ECO:0000256" key="1">
    <source>
        <dbReference type="ARBA" id="ARBA00022729"/>
    </source>
</evidence>
<proteinExistence type="predicted"/>